<dbReference type="Proteomes" id="UP001162640">
    <property type="component" value="Unassembled WGS sequence"/>
</dbReference>
<name>A0A9W7E830_9STRA</name>
<evidence type="ECO:0000313" key="3">
    <source>
        <dbReference type="EMBL" id="GMH69437.1"/>
    </source>
</evidence>
<evidence type="ECO:0000256" key="1">
    <source>
        <dbReference type="SAM" id="MobiDB-lite"/>
    </source>
</evidence>
<feature type="region of interest" description="Disordered" evidence="1">
    <location>
        <begin position="166"/>
        <end position="194"/>
    </location>
</feature>
<organism evidence="3 4">
    <name type="scientific">Triparma laevis f. inornata</name>
    <dbReference type="NCBI Taxonomy" id="1714386"/>
    <lineage>
        <taxon>Eukaryota</taxon>
        <taxon>Sar</taxon>
        <taxon>Stramenopiles</taxon>
        <taxon>Ochrophyta</taxon>
        <taxon>Bolidophyceae</taxon>
        <taxon>Parmales</taxon>
        <taxon>Triparmaceae</taxon>
        <taxon>Triparma</taxon>
    </lineage>
</organism>
<feature type="signal peptide" evidence="2">
    <location>
        <begin position="1"/>
        <end position="18"/>
    </location>
</feature>
<protein>
    <submittedName>
        <fullName evidence="3">Uncharacterized protein</fullName>
    </submittedName>
</protein>
<sequence>MNAILALSALLLVCQAYGFTITPTAFAPRSLKPINKSPASSSLRMVDFGAMDVSGMLVAASEVVAEASGDAAVASVGAGVLASRVALVAGFAGAAVKFGNFAKTLDTADDKMLTVMQADAPLSVEATLEKPKATREEVVAKVKEIVKEEEKKEEPKAVVVEEEKAPVAAMAPAPPPPAPAPTPQKEDLSAKVDAAAKKALAEKEAADKLAAEKALLVEQQRKDDLLAAKELAAKQALKKETEAAVEKLKLKEEEIKVVESKALGVVEGGEKKKGILKRKR</sequence>
<evidence type="ECO:0000313" key="4">
    <source>
        <dbReference type="Proteomes" id="UP001162640"/>
    </source>
</evidence>
<accession>A0A9W7E830</accession>
<comment type="caution">
    <text evidence="3">The sequence shown here is derived from an EMBL/GenBank/DDBJ whole genome shotgun (WGS) entry which is preliminary data.</text>
</comment>
<dbReference type="EMBL" id="BLQM01000148">
    <property type="protein sequence ID" value="GMH69437.1"/>
    <property type="molecule type" value="Genomic_DNA"/>
</dbReference>
<feature type="compositionally biased region" description="Pro residues" evidence="1">
    <location>
        <begin position="172"/>
        <end position="182"/>
    </location>
</feature>
<feature type="compositionally biased region" description="Basic and acidic residues" evidence="1">
    <location>
        <begin position="184"/>
        <end position="194"/>
    </location>
</feature>
<proteinExistence type="predicted"/>
<evidence type="ECO:0000256" key="2">
    <source>
        <dbReference type="SAM" id="SignalP"/>
    </source>
</evidence>
<gene>
    <name evidence="3" type="ORF">TL16_g05158</name>
</gene>
<keyword evidence="2" id="KW-0732">Signal</keyword>
<feature type="chain" id="PRO_5040893601" evidence="2">
    <location>
        <begin position="19"/>
        <end position="280"/>
    </location>
</feature>
<dbReference type="AlphaFoldDB" id="A0A9W7E830"/>
<reference evidence="4" key="1">
    <citation type="journal article" date="2023" name="Commun. Biol.">
        <title>Genome analysis of Parmales, the sister group of diatoms, reveals the evolutionary specialization of diatoms from phago-mixotrophs to photoautotrophs.</title>
        <authorList>
            <person name="Ban H."/>
            <person name="Sato S."/>
            <person name="Yoshikawa S."/>
            <person name="Yamada K."/>
            <person name="Nakamura Y."/>
            <person name="Ichinomiya M."/>
            <person name="Sato N."/>
            <person name="Blanc-Mathieu R."/>
            <person name="Endo H."/>
            <person name="Kuwata A."/>
            <person name="Ogata H."/>
        </authorList>
    </citation>
    <scope>NUCLEOTIDE SEQUENCE [LARGE SCALE GENOMIC DNA]</scope>
</reference>